<dbReference type="InterPro" id="IPR036045">
    <property type="entry name" value="Sec1-like_sf"/>
</dbReference>
<dbReference type="InterPro" id="IPR001619">
    <property type="entry name" value="Sec1-like"/>
</dbReference>
<dbReference type="EMBL" id="CP151502">
    <property type="protein sequence ID" value="WZN59863.1"/>
    <property type="molecule type" value="Genomic_DNA"/>
</dbReference>
<proteinExistence type="inferred from homology"/>
<dbReference type="GO" id="GO:0016192">
    <property type="term" value="P:vesicle-mediated transport"/>
    <property type="evidence" value="ECO:0007669"/>
    <property type="project" value="InterPro"/>
</dbReference>
<dbReference type="Pfam" id="PF00995">
    <property type="entry name" value="Sec1"/>
    <property type="match status" value="1"/>
</dbReference>
<dbReference type="Proteomes" id="UP001472866">
    <property type="component" value="Chromosome 02"/>
</dbReference>
<dbReference type="InterPro" id="IPR043127">
    <property type="entry name" value="Sec-1-like_dom3a"/>
</dbReference>
<dbReference type="AlphaFoldDB" id="A0AAX4P1S1"/>
<accession>A0AAX4P1S1</accession>
<dbReference type="Gene3D" id="3.40.50.2060">
    <property type="match status" value="1"/>
</dbReference>
<dbReference type="PIRSF" id="PIRSF005715">
    <property type="entry name" value="VPS45_Sec1"/>
    <property type="match status" value="1"/>
</dbReference>
<dbReference type="SUPFAM" id="SSF56815">
    <property type="entry name" value="Sec1/munc18-like (SM) proteins"/>
    <property type="match status" value="1"/>
</dbReference>
<keyword evidence="3" id="KW-1185">Reference proteome</keyword>
<sequence length="629" mass="71269">MGLRDVARDRLLAEMVEGSVKDLPENEWTLLVVDETTTKVLSSVCSVSHLVEKRVSLVENIQKKRQPMPNMTVIYFISPTQGSVSRLLADFHSKSPLYKRACVFFSSQLPKHELERIKQSPTLLSRLAALKELNLEFLAIDSRGFTTAGSREETLKDLFGENANSSGSYEREMDVVVRRLASVFASLKELPAIRFRMGKPPQDGDLAGASERHLISQRIAVALHAELTNMREKMASNDSFPKAETCDLVIVDRGVDPVAPFMHEWTYECMCFDILDDVIDNNIFKYTIDTNKGSEEEREVVLGEQDPIWVELRHKHIAEASLLLNDKMNYFKSANKLARHKANQGDQNDIDTGDLKQMVESLPQYREQLKRLSLHVHIATKLNTMAKQMGLHEIGKLEQDLVYGNATSKEVIKLLGARSHMKEEDKVRLLMTYVATHPEKLDNNRRMQWMKLAKLSAEDMNMINNLEYLGVAVSKRGAKSALSFATKRKKRSIRKEHSALEGEEQWQLSRFQPIVYDIFEDMLKGELSQDEYPYVIQPTGGGAVGKRTQMIDVELSVRKKKNVRRETTRGVEGRPVVLFIVGGMTRSELKVAHQLSNQFSSNLLIGATSIDSPNTFLKNVNSMSLLDDL</sequence>
<gene>
    <name evidence="2" type="ORF">HKI87_02g13910</name>
</gene>
<dbReference type="Gene3D" id="1.25.40.60">
    <property type="match status" value="1"/>
</dbReference>
<dbReference type="InterPro" id="IPR027482">
    <property type="entry name" value="Sec1-like_dom2"/>
</dbReference>
<name>A0AAX4P1S1_9CHLO</name>
<reference evidence="2 3" key="1">
    <citation type="submission" date="2024-03" db="EMBL/GenBank/DDBJ databases">
        <title>Complete genome sequence of the green alga Chloropicon roscoffensis RCC1871.</title>
        <authorList>
            <person name="Lemieux C."/>
            <person name="Pombert J.-F."/>
            <person name="Otis C."/>
            <person name="Turmel M."/>
        </authorList>
    </citation>
    <scope>NUCLEOTIDE SEQUENCE [LARGE SCALE GENOMIC DNA]</scope>
    <source>
        <strain evidence="2 3">RCC1871</strain>
    </source>
</reference>
<evidence type="ECO:0000313" key="2">
    <source>
        <dbReference type="EMBL" id="WZN59863.1"/>
    </source>
</evidence>
<comment type="similarity">
    <text evidence="1">Belongs to the STXBP/unc-18/SEC1 family.</text>
</comment>
<evidence type="ECO:0000256" key="1">
    <source>
        <dbReference type="ARBA" id="ARBA00009884"/>
    </source>
</evidence>
<dbReference type="InterPro" id="IPR043154">
    <property type="entry name" value="Sec-1-like_dom1"/>
</dbReference>
<organism evidence="2 3">
    <name type="scientific">Chloropicon roscoffensis</name>
    <dbReference type="NCBI Taxonomy" id="1461544"/>
    <lineage>
        <taxon>Eukaryota</taxon>
        <taxon>Viridiplantae</taxon>
        <taxon>Chlorophyta</taxon>
        <taxon>Chloropicophyceae</taxon>
        <taxon>Chloropicales</taxon>
        <taxon>Chloropicaceae</taxon>
        <taxon>Chloropicon</taxon>
    </lineage>
</organism>
<protein>
    <submittedName>
        <fullName evidence="2">SM/Sec1-family protein</fullName>
    </submittedName>
</protein>
<dbReference type="Gene3D" id="3.90.830.10">
    <property type="entry name" value="Syntaxin Binding Protein 1, Chain A, domain 2"/>
    <property type="match status" value="1"/>
</dbReference>
<evidence type="ECO:0000313" key="3">
    <source>
        <dbReference type="Proteomes" id="UP001472866"/>
    </source>
</evidence>
<dbReference type="PANTHER" id="PTHR11679">
    <property type="entry name" value="VESICLE PROTEIN SORTING-ASSOCIATED"/>
    <property type="match status" value="1"/>
</dbReference>
<dbReference type="Gene3D" id="3.40.50.1910">
    <property type="match status" value="1"/>
</dbReference>